<dbReference type="PROSITE" id="PS51379">
    <property type="entry name" value="4FE4S_FER_2"/>
    <property type="match status" value="1"/>
</dbReference>
<dbReference type="EMBL" id="BDFD01000028">
    <property type="protein sequence ID" value="GAV21349.1"/>
    <property type="molecule type" value="Genomic_DNA"/>
</dbReference>
<sequence>MQGEQLKTLIRSKASQHGFDLCHVTRPEIGSKHAEALEQWVAADMQGDMSWMGEATRLERRKDPQSMLDAVKSVITLAMRYTPPAYAIEAAESACGKGVITAYAHGDDYHDVMKKRLKALALDLDLLLGKHDQRVFADTAPVLEHALAESAGLGWQGKHSLTIHREVGSWLLLGEIFTTAALQPDEPATNHCGTCSACIEICPTQAIVAPYVVDARLCISYLTIEFDGFIPRQLRAKMGNRIYGCDDCQQTCPWNQHAARAACLKNDLLNPRGENVLPDLARILQIDGEEFRKIYRKSPIKRTKRAGLLRNVCIAMGNSGDTRFISDLVAVLNDEEPLIRGHAVWALAQLADDENCHDISALLECLQKEEKEVMVHEEITHAITHIRNL</sequence>
<keyword evidence="7" id="KW-0408">Iron</keyword>
<evidence type="ECO:0000256" key="3">
    <source>
        <dbReference type="ARBA" id="ARBA00022694"/>
    </source>
</evidence>
<dbReference type="Pfam" id="PF13646">
    <property type="entry name" value="HEAT_2"/>
    <property type="match status" value="1"/>
</dbReference>
<keyword evidence="6 10" id="KW-0560">Oxidoreductase</keyword>
<dbReference type="SUPFAM" id="SSF48371">
    <property type="entry name" value="ARM repeat"/>
    <property type="match status" value="1"/>
</dbReference>
<dbReference type="PANTHER" id="PTHR30002:SF4">
    <property type="entry name" value="EPOXYQUEUOSINE REDUCTASE"/>
    <property type="match status" value="1"/>
</dbReference>
<dbReference type="PANTHER" id="PTHR30002">
    <property type="entry name" value="EPOXYQUEUOSINE REDUCTASE"/>
    <property type="match status" value="1"/>
</dbReference>
<evidence type="ECO:0000259" key="9">
    <source>
        <dbReference type="PROSITE" id="PS51379"/>
    </source>
</evidence>
<keyword evidence="11" id="KW-1185">Reference proteome</keyword>
<dbReference type="InterPro" id="IPR016024">
    <property type="entry name" value="ARM-type_fold"/>
</dbReference>
<dbReference type="GO" id="GO:0046872">
    <property type="term" value="F:metal ion binding"/>
    <property type="evidence" value="ECO:0007669"/>
    <property type="project" value="UniProtKB-KW"/>
</dbReference>
<dbReference type="Pfam" id="PF13484">
    <property type="entry name" value="Fer4_16"/>
    <property type="match status" value="1"/>
</dbReference>
<dbReference type="PROSITE" id="PS00198">
    <property type="entry name" value="4FE4S_FER_1"/>
    <property type="match status" value="1"/>
</dbReference>
<gene>
    <name evidence="10" type="ORF">MMIC_P2333</name>
</gene>
<keyword evidence="3" id="KW-0819">tRNA processing</keyword>
<accession>A0A1L8CRA0</accession>
<evidence type="ECO:0000313" key="11">
    <source>
        <dbReference type="Proteomes" id="UP000231632"/>
    </source>
</evidence>
<proteinExistence type="predicted"/>
<evidence type="ECO:0000256" key="2">
    <source>
        <dbReference type="ARBA" id="ARBA00022490"/>
    </source>
</evidence>
<dbReference type="STRING" id="1921010.MMIC_P2333"/>
<dbReference type="GO" id="GO:0051539">
    <property type="term" value="F:4 iron, 4 sulfur cluster binding"/>
    <property type="evidence" value="ECO:0007669"/>
    <property type="project" value="UniProtKB-KW"/>
</dbReference>
<dbReference type="SUPFAM" id="SSF54862">
    <property type="entry name" value="4Fe-4S ferredoxins"/>
    <property type="match status" value="1"/>
</dbReference>
<dbReference type="EC" id="1.17.99.6" evidence="10"/>
<organism evidence="10 11">
    <name type="scientific">Mariprofundus micogutta</name>
    <dbReference type="NCBI Taxonomy" id="1921010"/>
    <lineage>
        <taxon>Bacteria</taxon>
        <taxon>Pseudomonadati</taxon>
        <taxon>Pseudomonadota</taxon>
        <taxon>Candidatius Mariprofundia</taxon>
        <taxon>Mariprofundales</taxon>
        <taxon>Mariprofundaceae</taxon>
        <taxon>Mariprofundus</taxon>
    </lineage>
</organism>
<keyword evidence="4" id="KW-0479">Metal-binding</keyword>
<evidence type="ECO:0000256" key="1">
    <source>
        <dbReference type="ARBA" id="ARBA00022485"/>
    </source>
</evidence>
<reference evidence="10 11" key="1">
    <citation type="journal article" date="2017" name="Arch. Microbiol.">
        <title>Mariprofundus micogutta sp. nov., a novel iron-oxidizing zetaproteobacterium isolated from a deep-sea hydrothermal field at the Bayonnaise knoll of the Izu-Ogasawara arc, and a description of Mariprofundales ord. nov. and Zetaproteobacteria classis nov.</title>
        <authorList>
            <person name="Makita H."/>
            <person name="Tanaka E."/>
            <person name="Mitsunobu S."/>
            <person name="Miyazaki M."/>
            <person name="Nunoura T."/>
            <person name="Uematsu K."/>
            <person name="Takaki Y."/>
            <person name="Nishi S."/>
            <person name="Shimamura S."/>
            <person name="Takai K."/>
        </authorList>
    </citation>
    <scope>NUCLEOTIDE SEQUENCE [LARGE SCALE GENOMIC DNA]</scope>
    <source>
        <strain evidence="10 11">ET2</strain>
    </source>
</reference>
<dbReference type="InterPro" id="IPR017900">
    <property type="entry name" value="4Fe4S_Fe_S_CS"/>
</dbReference>
<dbReference type="Pfam" id="PF08331">
    <property type="entry name" value="QueG_DUF1730"/>
    <property type="match status" value="1"/>
</dbReference>
<dbReference type="InterPro" id="IPR017896">
    <property type="entry name" value="4Fe4S_Fe-S-bd"/>
</dbReference>
<evidence type="ECO:0000256" key="6">
    <source>
        <dbReference type="ARBA" id="ARBA00023002"/>
    </source>
</evidence>
<dbReference type="AlphaFoldDB" id="A0A1L8CRA0"/>
<keyword evidence="8" id="KW-0411">Iron-sulfur</keyword>
<evidence type="ECO:0000256" key="5">
    <source>
        <dbReference type="ARBA" id="ARBA00022785"/>
    </source>
</evidence>
<keyword evidence="5" id="KW-0671">Queuosine biosynthesis</keyword>
<dbReference type="GO" id="GO:0008616">
    <property type="term" value="P:tRNA queuosine(34) biosynthetic process"/>
    <property type="evidence" value="ECO:0007669"/>
    <property type="project" value="UniProtKB-KW"/>
</dbReference>
<dbReference type="InterPro" id="IPR004453">
    <property type="entry name" value="QueG"/>
</dbReference>
<name>A0A1L8CRA0_9PROT</name>
<dbReference type="OrthoDB" id="5288768at2"/>
<dbReference type="Gene3D" id="3.30.70.20">
    <property type="match status" value="1"/>
</dbReference>
<keyword evidence="2" id="KW-0963">Cytoplasm</keyword>
<dbReference type="Gene3D" id="1.25.10.10">
    <property type="entry name" value="Leucine-rich Repeat Variant"/>
    <property type="match status" value="1"/>
</dbReference>
<dbReference type="FunFam" id="3.30.70.20:FF:000017">
    <property type="entry name" value="Epoxyqueuosine reductase"/>
    <property type="match status" value="1"/>
</dbReference>
<evidence type="ECO:0000313" key="10">
    <source>
        <dbReference type="EMBL" id="GAV21349.1"/>
    </source>
</evidence>
<dbReference type="InterPro" id="IPR011989">
    <property type="entry name" value="ARM-like"/>
</dbReference>
<protein>
    <submittedName>
        <fullName evidence="10">Epoxyqueuosine reductase</fullName>
        <ecNumber evidence="10">1.17.99.6</ecNumber>
    </submittedName>
</protein>
<evidence type="ECO:0000256" key="7">
    <source>
        <dbReference type="ARBA" id="ARBA00023004"/>
    </source>
</evidence>
<dbReference type="GO" id="GO:0052693">
    <property type="term" value="F:epoxyqueuosine reductase activity"/>
    <property type="evidence" value="ECO:0007669"/>
    <property type="project" value="UniProtKB-EC"/>
</dbReference>
<dbReference type="Proteomes" id="UP000231632">
    <property type="component" value="Unassembled WGS sequence"/>
</dbReference>
<keyword evidence="1" id="KW-0004">4Fe-4S</keyword>
<evidence type="ECO:0000256" key="8">
    <source>
        <dbReference type="ARBA" id="ARBA00023014"/>
    </source>
</evidence>
<dbReference type="NCBIfam" id="TIGR00276">
    <property type="entry name" value="tRNA epoxyqueuosine(34) reductase QueG"/>
    <property type="match status" value="1"/>
</dbReference>
<evidence type="ECO:0000256" key="4">
    <source>
        <dbReference type="ARBA" id="ARBA00022723"/>
    </source>
</evidence>
<dbReference type="InterPro" id="IPR013542">
    <property type="entry name" value="QueG_DUF1730"/>
</dbReference>
<comment type="caution">
    <text evidence="10">The sequence shown here is derived from an EMBL/GenBank/DDBJ whole genome shotgun (WGS) entry which is preliminary data.</text>
</comment>
<feature type="domain" description="4Fe-4S ferredoxin-type" evidence="9">
    <location>
        <begin position="183"/>
        <end position="212"/>
    </location>
</feature>